<evidence type="ECO:0000313" key="2">
    <source>
        <dbReference type="Proteomes" id="UP000805193"/>
    </source>
</evidence>
<keyword evidence="2" id="KW-1185">Reference proteome</keyword>
<reference evidence="1 2" key="1">
    <citation type="journal article" date="2020" name="Cell">
        <title>Large-Scale Comparative Analyses of Tick Genomes Elucidate Their Genetic Diversity and Vector Capacities.</title>
        <authorList>
            <consortium name="Tick Genome and Microbiome Consortium (TIGMIC)"/>
            <person name="Jia N."/>
            <person name="Wang J."/>
            <person name="Shi W."/>
            <person name="Du L."/>
            <person name="Sun Y."/>
            <person name="Zhan W."/>
            <person name="Jiang J.F."/>
            <person name="Wang Q."/>
            <person name="Zhang B."/>
            <person name="Ji P."/>
            <person name="Bell-Sakyi L."/>
            <person name="Cui X.M."/>
            <person name="Yuan T.T."/>
            <person name="Jiang B.G."/>
            <person name="Yang W.F."/>
            <person name="Lam T.T."/>
            <person name="Chang Q.C."/>
            <person name="Ding S.J."/>
            <person name="Wang X.J."/>
            <person name="Zhu J.G."/>
            <person name="Ruan X.D."/>
            <person name="Zhao L."/>
            <person name="Wei J.T."/>
            <person name="Ye R.Z."/>
            <person name="Que T.C."/>
            <person name="Du C.H."/>
            <person name="Zhou Y.H."/>
            <person name="Cheng J.X."/>
            <person name="Dai P.F."/>
            <person name="Guo W.B."/>
            <person name="Han X.H."/>
            <person name="Huang E.J."/>
            <person name="Li L.F."/>
            <person name="Wei W."/>
            <person name="Gao Y.C."/>
            <person name="Liu J.Z."/>
            <person name="Shao H.Z."/>
            <person name="Wang X."/>
            <person name="Wang C.C."/>
            <person name="Yang T.C."/>
            <person name="Huo Q.B."/>
            <person name="Li W."/>
            <person name="Chen H.Y."/>
            <person name="Chen S.E."/>
            <person name="Zhou L.G."/>
            <person name="Ni X.B."/>
            <person name="Tian J.H."/>
            <person name="Sheng Y."/>
            <person name="Liu T."/>
            <person name="Pan Y.S."/>
            <person name="Xia L.Y."/>
            <person name="Li J."/>
            <person name="Zhao F."/>
            <person name="Cao W.C."/>
        </authorList>
    </citation>
    <scope>NUCLEOTIDE SEQUENCE [LARGE SCALE GENOMIC DNA]</scope>
    <source>
        <strain evidence="1">Iper-2018</strain>
    </source>
</reference>
<evidence type="ECO:0000313" key="1">
    <source>
        <dbReference type="EMBL" id="KAG0426890.1"/>
    </source>
</evidence>
<name>A0AC60Q1P9_IXOPE</name>
<gene>
    <name evidence="1" type="ORF">HPB47_026033</name>
</gene>
<sequence length="751" mass="82799">KPALRTNIEWARNSDGSRSAELVCTVDSANPSRTKWLGNDGSPLLQGESVQLSVVGNDHRAKIIDASELNYGNYTCVSQNKYGIAMSTVEISGKPILKTTMRWTRGVDGSRMVELVCEVHSANARRTYWLRSDESPLVHGEFVHLFVDGNKHTAKLRHVSELDYGNYTCLSQNKYGIGISSVEVSGKPTLRTSIHWTRNLDGSRGAELVCMVDSANPSRTKWLGNDGSPLRPDEYLQISVDKNNHRVKFTNASELNYGNYTCVSQNKYGIALSTVEMSGKPALRTNIEWARNSDGSRSAELVCTVDSANPSRTKWLGNDGSPLLQGESVQLSVVGNDHRAKIIDASELNYGNYTCVSQNKYGIAMSTVEISDWLRSDGSPLVHGEYVHLLVDGNKHTAELNNVSELDYDNYTCASQNKYGIAMRSVEISDEYLQHSVDKNNHRVKFNNASELNYGNYTCVSQNKYGIAMSTVEMSELVCTVDSANPSRTKWLGDNGSPLLQGESIQLSVVGNDYRAKINNASELNYGNYTCVSQNKYGIAMSTVEVSGKPSVKTTIRWARGFDGSPIAEILCTVHSAHPSHTDWLRSDAVPLDHGESLQLAVAGNNYTVRFHDVKERDYGNYTCVSQNKYGIAMSTVEISGKPTVTTTLQWTRKCDGSLSAELVCVVFCPGLSCTHWQRDDGTPLFHGESVHLSSVGYNTTAKFNNVSERDYGNYTCVSKNKYGIAIGTLEISALSKQKLAFSFTILMRVS</sequence>
<dbReference type="Proteomes" id="UP000805193">
    <property type="component" value="Unassembled WGS sequence"/>
</dbReference>
<feature type="non-terminal residue" evidence="1">
    <location>
        <position position="1"/>
    </location>
</feature>
<organism evidence="1 2">
    <name type="scientific">Ixodes persulcatus</name>
    <name type="common">Taiga tick</name>
    <dbReference type="NCBI Taxonomy" id="34615"/>
    <lineage>
        <taxon>Eukaryota</taxon>
        <taxon>Metazoa</taxon>
        <taxon>Ecdysozoa</taxon>
        <taxon>Arthropoda</taxon>
        <taxon>Chelicerata</taxon>
        <taxon>Arachnida</taxon>
        <taxon>Acari</taxon>
        <taxon>Parasitiformes</taxon>
        <taxon>Ixodida</taxon>
        <taxon>Ixodoidea</taxon>
        <taxon>Ixodidae</taxon>
        <taxon>Ixodinae</taxon>
        <taxon>Ixodes</taxon>
    </lineage>
</organism>
<proteinExistence type="predicted"/>
<protein>
    <submittedName>
        <fullName evidence="1">Uncharacterized protein</fullName>
    </submittedName>
</protein>
<dbReference type="EMBL" id="JABSTQ010009677">
    <property type="protein sequence ID" value="KAG0426890.1"/>
    <property type="molecule type" value="Genomic_DNA"/>
</dbReference>
<comment type="caution">
    <text evidence="1">The sequence shown here is derived from an EMBL/GenBank/DDBJ whole genome shotgun (WGS) entry which is preliminary data.</text>
</comment>
<accession>A0AC60Q1P9</accession>